<accession>A0A101LYS6</accession>
<organism evidence="1">
    <name type="scientific">Picea glauca</name>
    <name type="common">White spruce</name>
    <name type="synonym">Pinus glauca</name>
    <dbReference type="NCBI Taxonomy" id="3330"/>
    <lineage>
        <taxon>Eukaryota</taxon>
        <taxon>Viridiplantae</taxon>
        <taxon>Streptophyta</taxon>
        <taxon>Embryophyta</taxon>
        <taxon>Tracheophyta</taxon>
        <taxon>Spermatophyta</taxon>
        <taxon>Pinopsida</taxon>
        <taxon>Pinidae</taxon>
        <taxon>Conifers I</taxon>
        <taxon>Pinales</taxon>
        <taxon>Pinaceae</taxon>
        <taxon>Picea</taxon>
    </lineage>
</organism>
<proteinExistence type="predicted"/>
<dbReference type="EMBL" id="LKAM01000007">
    <property type="protein sequence ID" value="KUM47747.1"/>
    <property type="molecule type" value="Genomic_DNA"/>
</dbReference>
<evidence type="ECO:0000313" key="1">
    <source>
        <dbReference type="EMBL" id="KUM47747.1"/>
    </source>
</evidence>
<keyword evidence="1" id="KW-0496">Mitochondrion</keyword>
<comment type="caution">
    <text evidence="1">The sequence shown here is derived from an EMBL/GenBank/DDBJ whole genome shotgun (WGS) entry which is preliminary data.</text>
</comment>
<name>A0A101LYS6_PICGL</name>
<geneLocation type="mitochondrion" evidence="1"/>
<gene>
    <name evidence="1" type="ORF">ABT39_MTgene5934</name>
</gene>
<reference evidence="1" key="1">
    <citation type="journal article" date="2015" name="Genome Biol. Evol.">
        <title>Organellar Genomes of White Spruce (Picea glauca): Assembly and Annotation.</title>
        <authorList>
            <person name="Jackman S.D."/>
            <person name="Warren R.L."/>
            <person name="Gibb E.A."/>
            <person name="Vandervalk B.P."/>
            <person name="Mohamadi H."/>
            <person name="Chu J."/>
            <person name="Raymond A."/>
            <person name="Pleasance S."/>
            <person name="Coope R."/>
            <person name="Wildung M.R."/>
            <person name="Ritland C.E."/>
            <person name="Bousquet J."/>
            <person name="Jones S.J."/>
            <person name="Bohlmann J."/>
            <person name="Birol I."/>
        </authorList>
    </citation>
    <scope>NUCLEOTIDE SEQUENCE [LARGE SCALE GENOMIC DNA]</scope>
    <source>
        <tissue evidence="1">Flushing bud</tissue>
    </source>
</reference>
<protein>
    <submittedName>
        <fullName evidence="1">Uncharacterized protein</fullName>
    </submittedName>
</protein>
<sequence>MDWNWLSTNHPCQKKISDNLPALPDIKLIGFTAMLGGMLGGQHNFDYAPQ</sequence>
<dbReference type="AlphaFoldDB" id="A0A101LYS6"/>